<organism evidence="6 8">
    <name type="scientific">Mycolicibacter heraklionensis</name>
    <dbReference type="NCBI Taxonomy" id="512402"/>
    <lineage>
        <taxon>Bacteria</taxon>
        <taxon>Bacillati</taxon>
        <taxon>Actinomycetota</taxon>
        <taxon>Actinomycetes</taxon>
        <taxon>Mycobacteriales</taxon>
        <taxon>Mycobacteriaceae</taxon>
        <taxon>Mycolicibacter</taxon>
    </lineage>
</organism>
<evidence type="ECO:0000256" key="2">
    <source>
        <dbReference type="ARBA" id="ARBA00023125"/>
    </source>
</evidence>
<dbReference type="Gene3D" id="1.10.10.60">
    <property type="entry name" value="Homeodomain-like"/>
    <property type="match status" value="1"/>
</dbReference>
<dbReference type="GO" id="GO:0000976">
    <property type="term" value="F:transcription cis-regulatory region binding"/>
    <property type="evidence" value="ECO:0007669"/>
    <property type="project" value="TreeGrafter"/>
</dbReference>
<proteinExistence type="predicted"/>
<dbReference type="InterPro" id="IPR018060">
    <property type="entry name" value="HTH_AraC"/>
</dbReference>
<reference evidence="6" key="2">
    <citation type="submission" date="2021-08" db="EMBL/GenBank/DDBJ databases">
        <title>Whole genome sequencing of non-tuberculosis mycobacteria type-strains.</title>
        <authorList>
            <person name="Igarashi Y."/>
            <person name="Osugi A."/>
            <person name="Mitarai S."/>
        </authorList>
    </citation>
    <scope>NUCLEOTIDE SEQUENCE</scope>
    <source>
        <strain evidence="6">JCM 30995</strain>
    </source>
</reference>
<keyword evidence="2" id="KW-0238">DNA-binding</keyword>
<dbReference type="Pfam" id="PF12833">
    <property type="entry name" value="HTH_18"/>
    <property type="match status" value="1"/>
</dbReference>
<dbReference type="Pfam" id="PF12625">
    <property type="entry name" value="Arabinose_bd"/>
    <property type="match status" value="1"/>
</dbReference>
<dbReference type="SMART" id="SM00342">
    <property type="entry name" value="HTH_ARAC"/>
    <property type="match status" value="1"/>
</dbReference>
<name>A0A9X7WJN1_9MYCO</name>
<evidence type="ECO:0000256" key="3">
    <source>
        <dbReference type="ARBA" id="ARBA00023163"/>
    </source>
</evidence>
<sequence>MSVVRGTALSGYPELVTELGGDPAALLAAAGVPGGSVGAHDVFVPYRAVILAVESAAYATGCPDFGRRLALRQDIGNFGPLGVAARTAATVGGGFSIVERFLSAYSPAISARIIPGGRAGGSARLDAGEGKLGPPHEPGESFYAFEVLIERSPPHPQTTELSLGVSLGIMRMMFDAPYSPLSVHLPHEALTPVRDYLAYFGCRPYFAQPVAGFTFRTVDLDRPLHRDDQAHQAMVRYLRGITAESPGIAASVRAIARQLLPTGTVNLELIAGQLGLHPKALHRRLAAEGTTFAALVDGVRREAAHRYLRDTDISLAHLTRELGYAEQSVLSRSCQRWFGCSASSHRKAVRAATGFDGRG</sequence>
<dbReference type="GO" id="GO:0003700">
    <property type="term" value="F:DNA-binding transcription factor activity"/>
    <property type="evidence" value="ECO:0007669"/>
    <property type="project" value="InterPro"/>
</dbReference>
<dbReference type="PROSITE" id="PS01124">
    <property type="entry name" value="HTH_ARAC_FAMILY_2"/>
    <property type="match status" value="1"/>
</dbReference>
<evidence type="ECO:0000313" key="6">
    <source>
        <dbReference type="EMBL" id="QZA09353.1"/>
    </source>
</evidence>
<dbReference type="Proteomes" id="UP000825008">
    <property type="component" value="Chromosome"/>
</dbReference>
<dbReference type="RefSeq" id="WP_047319486.1">
    <property type="nucleotide sequence ID" value="NZ_CP080997.1"/>
</dbReference>
<dbReference type="EMBL" id="LDPO01000009">
    <property type="protein sequence ID" value="KLO28499.1"/>
    <property type="molecule type" value="Genomic_DNA"/>
</dbReference>
<dbReference type="AlphaFoldDB" id="A0A9X7WJN1"/>
<dbReference type="Proteomes" id="UP000036464">
    <property type="component" value="Unassembled WGS sequence"/>
</dbReference>
<dbReference type="GO" id="GO:0005829">
    <property type="term" value="C:cytosol"/>
    <property type="evidence" value="ECO:0007669"/>
    <property type="project" value="TreeGrafter"/>
</dbReference>
<protein>
    <submittedName>
        <fullName evidence="6">AraC family transcriptional regulator</fullName>
    </submittedName>
</protein>
<dbReference type="OrthoDB" id="5241536at2"/>
<evidence type="ECO:0000256" key="1">
    <source>
        <dbReference type="ARBA" id="ARBA00023015"/>
    </source>
</evidence>
<dbReference type="PANTHER" id="PTHR47894:SF4">
    <property type="entry name" value="HTH-TYPE TRANSCRIPTIONAL REGULATOR GADX"/>
    <property type="match status" value="1"/>
</dbReference>
<gene>
    <name evidence="5" type="ORF">ABW16_12415</name>
    <name evidence="6" type="ORF">K3U94_09005</name>
</gene>
<keyword evidence="3" id="KW-0804">Transcription</keyword>
<dbReference type="InterPro" id="IPR009057">
    <property type="entry name" value="Homeodomain-like_sf"/>
</dbReference>
<dbReference type="InterPro" id="IPR032687">
    <property type="entry name" value="AraC-type_N"/>
</dbReference>
<keyword evidence="7" id="KW-1185">Reference proteome</keyword>
<keyword evidence="1" id="KW-0805">Transcription regulation</keyword>
<evidence type="ECO:0000313" key="5">
    <source>
        <dbReference type="EMBL" id="KLO28499.1"/>
    </source>
</evidence>
<reference evidence="5 7" key="1">
    <citation type="submission" date="2015-05" db="EMBL/GenBank/DDBJ databases">
        <title>Genome sequence of Mycobacterium heraklionense Davo strain.</title>
        <authorList>
            <person name="Greninger A.L."/>
            <person name="Cunningham G."/>
            <person name="Miller S."/>
        </authorList>
    </citation>
    <scope>NUCLEOTIDE SEQUENCE [LARGE SCALE GENOMIC DNA]</scope>
    <source>
        <strain evidence="5 7">Davo</strain>
    </source>
</reference>
<dbReference type="KEGG" id="mher:K3U94_09005"/>
<accession>A0A9X7WJN1</accession>
<evidence type="ECO:0000313" key="8">
    <source>
        <dbReference type="Proteomes" id="UP000825008"/>
    </source>
</evidence>
<dbReference type="SUPFAM" id="SSF46689">
    <property type="entry name" value="Homeodomain-like"/>
    <property type="match status" value="1"/>
</dbReference>
<dbReference type="EMBL" id="CP080997">
    <property type="protein sequence ID" value="QZA09353.1"/>
    <property type="molecule type" value="Genomic_DNA"/>
</dbReference>
<evidence type="ECO:0000259" key="4">
    <source>
        <dbReference type="PROSITE" id="PS01124"/>
    </source>
</evidence>
<dbReference type="PANTHER" id="PTHR47894">
    <property type="entry name" value="HTH-TYPE TRANSCRIPTIONAL REGULATOR GADX"/>
    <property type="match status" value="1"/>
</dbReference>
<feature type="domain" description="HTH araC/xylS-type" evidence="4">
    <location>
        <begin position="250"/>
        <end position="348"/>
    </location>
</feature>
<evidence type="ECO:0000313" key="7">
    <source>
        <dbReference type="Proteomes" id="UP000036464"/>
    </source>
</evidence>